<name>A0A7Y9I6V5_9ACTN</name>
<feature type="transmembrane region" description="Helical" evidence="1">
    <location>
        <begin position="308"/>
        <end position="328"/>
    </location>
</feature>
<keyword evidence="1" id="KW-0472">Membrane</keyword>
<keyword evidence="3" id="KW-1185">Reference proteome</keyword>
<accession>A0A7Y9I6V5</accession>
<evidence type="ECO:0000313" key="3">
    <source>
        <dbReference type="Proteomes" id="UP000569914"/>
    </source>
</evidence>
<protein>
    <submittedName>
        <fullName evidence="2">ABC-2 type transport system permease protein</fullName>
    </submittedName>
</protein>
<feature type="transmembrane region" description="Helical" evidence="1">
    <location>
        <begin position="232"/>
        <end position="255"/>
    </location>
</feature>
<organism evidence="2 3">
    <name type="scientific">Microlunatus parietis</name>
    <dbReference type="NCBI Taxonomy" id="682979"/>
    <lineage>
        <taxon>Bacteria</taxon>
        <taxon>Bacillati</taxon>
        <taxon>Actinomycetota</taxon>
        <taxon>Actinomycetes</taxon>
        <taxon>Propionibacteriales</taxon>
        <taxon>Propionibacteriaceae</taxon>
        <taxon>Microlunatus</taxon>
    </lineage>
</organism>
<feature type="transmembrane region" description="Helical" evidence="1">
    <location>
        <begin position="60"/>
        <end position="82"/>
    </location>
</feature>
<dbReference type="Proteomes" id="UP000569914">
    <property type="component" value="Unassembled WGS sequence"/>
</dbReference>
<feature type="transmembrane region" description="Helical" evidence="1">
    <location>
        <begin position="175"/>
        <end position="198"/>
    </location>
</feature>
<gene>
    <name evidence="2" type="ORF">BKA15_002420</name>
</gene>
<sequence>MVAIVVRLKLTLLKNSLRRSIWRTVGMIIGGVYGLGLVAAAIFGIVALRLWAPADIAADVLVLAFAMLTGGWLFFSLLVFGVDETVDPAKFALLPVRAGELQPGLLIAGLIGIPGVATTLVALAMIIGYARDPASIIAAVVVVPFGVASCFLLARTATTVFARVLSSRRFRDLAFVLLAVLGAGSAVLGNLSGGLAGASLDQLRAILGDSAEVAGWLPVGWLWSVPAEVGRGGYAVAVIKLLLGLAMIIGLWLVWRHFLAQRLVEPIEGGGEARKVKQGRLVERLYPATPAGGVGFRTLIYWRRDPRYIAGIAGFLILPLALIATQIANPNAGSRPLIAFAPVLLGLFVSVSLAQDLSYDGSAIWLHISSGLSGADDRAGRVYSGLTLLGPLLLAVTVISLAISGQWHLTSQVLALVVGLTLIGFGVGSFVGALWQWPAPPPGSSPFQKGNSGGLPALLSFLVSSGLSIGLGLPLIALVVASFWVGWLAAVALVVGIVGGLVVLRYGIRLGGRRLERRWPEVMAAVSERAG</sequence>
<dbReference type="RefSeq" id="WP_179751006.1">
    <property type="nucleotide sequence ID" value="NZ_JACCBU010000001.1"/>
</dbReference>
<evidence type="ECO:0000313" key="2">
    <source>
        <dbReference type="EMBL" id="NYE71091.1"/>
    </source>
</evidence>
<comment type="caution">
    <text evidence="2">The sequence shown here is derived from an EMBL/GenBank/DDBJ whole genome shotgun (WGS) entry which is preliminary data.</text>
</comment>
<feature type="transmembrane region" description="Helical" evidence="1">
    <location>
        <begin position="413"/>
        <end position="437"/>
    </location>
</feature>
<keyword evidence="1" id="KW-0812">Transmembrane</keyword>
<feature type="transmembrane region" description="Helical" evidence="1">
    <location>
        <begin position="386"/>
        <end position="407"/>
    </location>
</feature>
<feature type="transmembrane region" description="Helical" evidence="1">
    <location>
        <begin position="458"/>
        <end position="481"/>
    </location>
</feature>
<feature type="transmembrane region" description="Helical" evidence="1">
    <location>
        <begin position="334"/>
        <end position="354"/>
    </location>
</feature>
<dbReference type="EMBL" id="JACCBU010000001">
    <property type="protein sequence ID" value="NYE71091.1"/>
    <property type="molecule type" value="Genomic_DNA"/>
</dbReference>
<dbReference type="AlphaFoldDB" id="A0A7Y9I6V5"/>
<feature type="transmembrane region" description="Helical" evidence="1">
    <location>
        <begin position="136"/>
        <end position="154"/>
    </location>
</feature>
<proteinExistence type="predicted"/>
<feature type="transmembrane region" description="Helical" evidence="1">
    <location>
        <begin position="21"/>
        <end position="48"/>
    </location>
</feature>
<keyword evidence="1" id="KW-1133">Transmembrane helix</keyword>
<feature type="transmembrane region" description="Helical" evidence="1">
    <location>
        <begin position="103"/>
        <end position="130"/>
    </location>
</feature>
<reference evidence="2 3" key="1">
    <citation type="submission" date="2020-07" db="EMBL/GenBank/DDBJ databases">
        <title>Sequencing the genomes of 1000 actinobacteria strains.</title>
        <authorList>
            <person name="Klenk H.-P."/>
        </authorList>
    </citation>
    <scope>NUCLEOTIDE SEQUENCE [LARGE SCALE GENOMIC DNA]</scope>
    <source>
        <strain evidence="2 3">DSM 22083</strain>
    </source>
</reference>
<evidence type="ECO:0000256" key="1">
    <source>
        <dbReference type="SAM" id="Phobius"/>
    </source>
</evidence>
<feature type="transmembrane region" description="Helical" evidence="1">
    <location>
        <begin position="487"/>
        <end position="508"/>
    </location>
</feature>